<dbReference type="PRINTS" id="PR01438">
    <property type="entry name" value="UNVRSLSTRESS"/>
</dbReference>
<feature type="domain" description="UspA" evidence="2">
    <location>
        <begin position="1"/>
        <end position="141"/>
    </location>
</feature>
<name>A0AA89WNM7_STEMA</name>
<dbReference type="CDD" id="cd00293">
    <property type="entry name" value="USP-like"/>
    <property type="match status" value="1"/>
</dbReference>
<evidence type="ECO:0000259" key="2">
    <source>
        <dbReference type="Pfam" id="PF00582"/>
    </source>
</evidence>
<comment type="caution">
    <text evidence="3">The sequence shown here is derived from an EMBL/GenBank/DDBJ whole genome shotgun (WGS) entry which is preliminary data.</text>
</comment>
<accession>A0AA89WNM7</accession>
<dbReference type="AlphaFoldDB" id="A0AA89WNM7"/>
<dbReference type="SUPFAM" id="SSF52402">
    <property type="entry name" value="Adenine nucleotide alpha hydrolases-like"/>
    <property type="match status" value="1"/>
</dbReference>
<dbReference type="PANTHER" id="PTHR31964:SF113">
    <property type="entry name" value="USPA DOMAIN-CONTAINING PROTEIN"/>
    <property type="match status" value="1"/>
</dbReference>
<comment type="similarity">
    <text evidence="1">Belongs to the universal stress protein A family.</text>
</comment>
<dbReference type="InterPro" id="IPR006015">
    <property type="entry name" value="Universal_stress_UspA"/>
</dbReference>
<gene>
    <name evidence="3" type="ORF">I5U67_10100</name>
</gene>
<protein>
    <submittedName>
        <fullName evidence="3">Universal stress protein</fullName>
    </submittedName>
</protein>
<dbReference type="InterPro" id="IPR014729">
    <property type="entry name" value="Rossmann-like_a/b/a_fold"/>
</dbReference>
<evidence type="ECO:0000313" key="3">
    <source>
        <dbReference type="EMBL" id="MBH1652521.1"/>
    </source>
</evidence>
<dbReference type="Gene3D" id="3.40.50.620">
    <property type="entry name" value="HUPs"/>
    <property type="match status" value="1"/>
</dbReference>
<dbReference type="Pfam" id="PF00582">
    <property type="entry name" value="Usp"/>
    <property type="match status" value="1"/>
</dbReference>
<evidence type="ECO:0000256" key="1">
    <source>
        <dbReference type="ARBA" id="ARBA00008791"/>
    </source>
</evidence>
<dbReference type="EMBL" id="JADUNP010000016">
    <property type="protein sequence ID" value="MBH1652521.1"/>
    <property type="molecule type" value="Genomic_DNA"/>
</dbReference>
<dbReference type="PANTHER" id="PTHR31964">
    <property type="entry name" value="ADENINE NUCLEOTIDE ALPHA HYDROLASES-LIKE SUPERFAMILY PROTEIN"/>
    <property type="match status" value="1"/>
</dbReference>
<sequence>MFNTLLVALDGGPQHARVLDLAAAIAGPHSRLHLLCVLDPEFALAADASEADRIEYPEAARQRSRAEAVLAEALAELRERGVDALAQLPSGDPGEVISEQARRLKCDLIVIGPRHLSRLERLFEPSIGQWTIDHAPCPVLVETRDPQP</sequence>
<evidence type="ECO:0000313" key="4">
    <source>
        <dbReference type="Proteomes" id="UP000625930"/>
    </source>
</evidence>
<organism evidence="3 4">
    <name type="scientific">Stenotrophomonas maltophilia</name>
    <name type="common">Pseudomonas maltophilia</name>
    <name type="synonym">Xanthomonas maltophilia</name>
    <dbReference type="NCBI Taxonomy" id="40324"/>
    <lineage>
        <taxon>Bacteria</taxon>
        <taxon>Pseudomonadati</taxon>
        <taxon>Pseudomonadota</taxon>
        <taxon>Gammaproteobacteria</taxon>
        <taxon>Lysobacterales</taxon>
        <taxon>Lysobacteraceae</taxon>
        <taxon>Stenotrophomonas</taxon>
        <taxon>Stenotrophomonas maltophilia group</taxon>
    </lineage>
</organism>
<reference evidence="3" key="1">
    <citation type="submission" date="2020-11" db="EMBL/GenBank/DDBJ databases">
        <title>Enhanced detection system for hospital associated transmission using whole genome sequencing surveillance.</title>
        <authorList>
            <person name="Harrison L.H."/>
            <person name="Van Tyne D."/>
            <person name="Marsh J.W."/>
            <person name="Griffith M.P."/>
            <person name="Snyder D.J."/>
            <person name="Cooper V.S."/>
            <person name="Mustapha M."/>
        </authorList>
    </citation>
    <scope>NUCLEOTIDE SEQUENCE</scope>
    <source>
        <strain evidence="3">STEN00091</strain>
    </source>
</reference>
<dbReference type="Proteomes" id="UP000625930">
    <property type="component" value="Unassembled WGS sequence"/>
</dbReference>
<proteinExistence type="inferred from homology"/>
<dbReference type="InterPro" id="IPR006016">
    <property type="entry name" value="UspA"/>
</dbReference>